<dbReference type="SUPFAM" id="SSF51445">
    <property type="entry name" value="(Trans)glycosidases"/>
    <property type="match status" value="1"/>
</dbReference>
<evidence type="ECO:0000313" key="10">
    <source>
        <dbReference type="Proteomes" id="UP000663828"/>
    </source>
</evidence>
<keyword evidence="5" id="KW-0808">Transferase</keyword>
<dbReference type="GO" id="GO:0005975">
    <property type="term" value="P:carbohydrate metabolic process"/>
    <property type="evidence" value="ECO:0007669"/>
    <property type="project" value="InterPro"/>
</dbReference>
<evidence type="ECO:0000256" key="8">
    <source>
        <dbReference type="ARBA" id="ARBA00031501"/>
    </source>
</evidence>
<dbReference type="Pfam" id="PF02446">
    <property type="entry name" value="Glyco_hydro_77"/>
    <property type="match status" value="1"/>
</dbReference>
<dbReference type="NCBIfam" id="NF011080">
    <property type="entry name" value="PRK14508.1-3"/>
    <property type="match status" value="1"/>
</dbReference>
<dbReference type="InterPro" id="IPR003385">
    <property type="entry name" value="Glyco_hydro_77"/>
</dbReference>
<sequence length="533" mass="62271">MKLERSAGILLHITSLPSKYGIGDFGSDAFRFVDFLAETKQKLWQILPLTTINSPSPYSSESSCGGNSWLISPEKLIDMNVLSSEDLELLTNETKFPDDYVNYKDVKEFKEKLLKKSFGNFQKLKNHKEILNKFHADQSFWIDDFILFMIIKSQCKGLPWNEWPSALRHHDQAALDELRRTNRNEYEYHLFVQYIFDRQWKQLKKYANEKNIQIIGDMAMYVDYNSVDVWANSKLFKLDSNTMRPSVVSGFPADENYGIQIWNQPVYQWNDENIRQDLFQWWIKRIEKSLSICSNIQTEHIRCALGKHAVCTAKDQIFKRENSSGYDLFSAVKSSLGEDISLVVEDIGSVTSEVFQLRDAMEFYGIRILQMGFYCYPDNIYSPHNYPPNSIAYTGTHDNATSLEWWTSVARREEKDLFNKYVHRPCSSEVDLEKCIPWYFIQMILQSASNGAIILMQDLLSVNVRMNYPGKDSSMEESGPQNWSWRFKWSQLTSNIQEELKELTEMYGRNLLYGKAIPPKDMIMKDDSSFFLR</sequence>
<accession>A0A815VQY9</accession>
<dbReference type="AlphaFoldDB" id="A0A815VQY9"/>
<proteinExistence type="inferred from homology"/>
<organism evidence="9 10">
    <name type="scientific">Adineta ricciae</name>
    <name type="common">Rotifer</name>
    <dbReference type="NCBI Taxonomy" id="249248"/>
    <lineage>
        <taxon>Eukaryota</taxon>
        <taxon>Metazoa</taxon>
        <taxon>Spiralia</taxon>
        <taxon>Gnathifera</taxon>
        <taxon>Rotifera</taxon>
        <taxon>Eurotatoria</taxon>
        <taxon>Bdelloidea</taxon>
        <taxon>Adinetida</taxon>
        <taxon>Adinetidae</taxon>
        <taxon>Adineta</taxon>
    </lineage>
</organism>
<evidence type="ECO:0000256" key="7">
    <source>
        <dbReference type="ARBA" id="ARBA00031423"/>
    </source>
</evidence>
<name>A0A815VQY9_ADIRI</name>
<evidence type="ECO:0000256" key="4">
    <source>
        <dbReference type="ARBA" id="ARBA00022676"/>
    </source>
</evidence>
<dbReference type="Gene3D" id="3.20.20.80">
    <property type="entry name" value="Glycosidases"/>
    <property type="match status" value="1"/>
</dbReference>
<evidence type="ECO:0000256" key="1">
    <source>
        <dbReference type="ARBA" id="ARBA00000439"/>
    </source>
</evidence>
<evidence type="ECO:0000256" key="5">
    <source>
        <dbReference type="ARBA" id="ARBA00022679"/>
    </source>
</evidence>
<reference evidence="9" key="1">
    <citation type="submission" date="2021-02" db="EMBL/GenBank/DDBJ databases">
        <authorList>
            <person name="Nowell W R."/>
        </authorList>
    </citation>
    <scope>NUCLEOTIDE SEQUENCE</scope>
</reference>
<gene>
    <name evidence="9" type="ORF">XAT740_LOCUS41778</name>
</gene>
<evidence type="ECO:0000256" key="6">
    <source>
        <dbReference type="ARBA" id="ARBA00023277"/>
    </source>
</evidence>
<comment type="catalytic activity">
    <reaction evidence="1">
        <text>Transfers a segment of a (1-&gt;4)-alpha-D-glucan to a new position in an acceptor, which may be glucose or a (1-&gt;4)-alpha-D-glucan.</text>
        <dbReference type="EC" id="2.4.1.25"/>
    </reaction>
</comment>
<keyword evidence="10" id="KW-1185">Reference proteome</keyword>
<dbReference type="EC" id="2.4.1.25" evidence="3"/>
<comment type="caution">
    <text evidence="9">The sequence shown here is derived from an EMBL/GenBank/DDBJ whole genome shotgun (WGS) entry which is preliminary data.</text>
</comment>
<dbReference type="InterPro" id="IPR017853">
    <property type="entry name" value="GH"/>
</dbReference>
<dbReference type="EMBL" id="CAJNOR010004922">
    <property type="protein sequence ID" value="CAF1535352.1"/>
    <property type="molecule type" value="Genomic_DNA"/>
</dbReference>
<dbReference type="PANTHER" id="PTHR32438:SF5">
    <property type="entry name" value="4-ALPHA-GLUCANOTRANSFERASE DPE1, CHLOROPLASTIC_AMYLOPLASTIC"/>
    <property type="match status" value="1"/>
</dbReference>
<dbReference type="NCBIfam" id="TIGR00217">
    <property type="entry name" value="malQ"/>
    <property type="match status" value="1"/>
</dbReference>
<evidence type="ECO:0000313" key="9">
    <source>
        <dbReference type="EMBL" id="CAF1535352.1"/>
    </source>
</evidence>
<keyword evidence="6" id="KW-0119">Carbohydrate metabolism</keyword>
<evidence type="ECO:0000256" key="2">
    <source>
        <dbReference type="ARBA" id="ARBA00005684"/>
    </source>
</evidence>
<dbReference type="Proteomes" id="UP000663828">
    <property type="component" value="Unassembled WGS sequence"/>
</dbReference>
<dbReference type="GO" id="GO:0004134">
    <property type="term" value="F:4-alpha-glucanotransferase activity"/>
    <property type="evidence" value="ECO:0007669"/>
    <property type="project" value="UniProtKB-EC"/>
</dbReference>
<protein>
    <recommendedName>
        <fullName evidence="3">4-alpha-glucanotransferase</fullName>
        <ecNumber evidence="3">2.4.1.25</ecNumber>
    </recommendedName>
    <alternativeName>
        <fullName evidence="7">Amylomaltase</fullName>
    </alternativeName>
    <alternativeName>
        <fullName evidence="8">Disproportionating enzyme</fullName>
    </alternativeName>
</protein>
<keyword evidence="4" id="KW-0328">Glycosyltransferase</keyword>
<evidence type="ECO:0000256" key="3">
    <source>
        <dbReference type="ARBA" id="ARBA00012560"/>
    </source>
</evidence>
<comment type="similarity">
    <text evidence="2">Belongs to the disproportionating enzyme family.</text>
</comment>
<dbReference type="PANTHER" id="PTHR32438">
    <property type="entry name" value="4-ALPHA-GLUCANOTRANSFERASE DPE1, CHLOROPLASTIC/AMYLOPLASTIC"/>
    <property type="match status" value="1"/>
</dbReference>